<feature type="transmembrane region" description="Helical" evidence="5">
    <location>
        <begin position="74"/>
        <end position="95"/>
    </location>
</feature>
<name>A0AAD4FIC6_9PLEO</name>
<dbReference type="InterPro" id="IPR004841">
    <property type="entry name" value="AA-permease/SLC12A_dom"/>
</dbReference>
<reference evidence="7" key="1">
    <citation type="submission" date="2021-07" db="EMBL/GenBank/DDBJ databases">
        <title>Genome Resource of American Ginseng Black Spot Pathogen Alternaria panax.</title>
        <authorList>
            <person name="Qiu C."/>
            <person name="Wang W."/>
            <person name="Liu Z."/>
        </authorList>
    </citation>
    <scope>NUCLEOTIDE SEQUENCE</scope>
    <source>
        <strain evidence="7">BNCC115425</strain>
    </source>
</reference>
<feature type="transmembrane region" description="Helical" evidence="5">
    <location>
        <begin position="182"/>
        <end position="203"/>
    </location>
</feature>
<dbReference type="Proteomes" id="UP001199106">
    <property type="component" value="Unassembled WGS sequence"/>
</dbReference>
<gene>
    <name evidence="7" type="ORF">G6011_08249</name>
</gene>
<comment type="subcellular location">
    <subcellularLocation>
        <location evidence="1">Membrane</location>
        <topology evidence="1">Multi-pass membrane protein</topology>
    </subcellularLocation>
</comment>
<feature type="transmembrane region" description="Helical" evidence="5">
    <location>
        <begin position="101"/>
        <end position="122"/>
    </location>
</feature>
<keyword evidence="4 5" id="KW-0472">Membrane</keyword>
<accession>A0AAD4FIC6</accession>
<dbReference type="Pfam" id="PF00324">
    <property type="entry name" value="AA_permease"/>
    <property type="match status" value="1"/>
</dbReference>
<organism evidence="7 8">
    <name type="scientific">Alternaria panax</name>
    <dbReference type="NCBI Taxonomy" id="48097"/>
    <lineage>
        <taxon>Eukaryota</taxon>
        <taxon>Fungi</taxon>
        <taxon>Dikarya</taxon>
        <taxon>Ascomycota</taxon>
        <taxon>Pezizomycotina</taxon>
        <taxon>Dothideomycetes</taxon>
        <taxon>Pleosporomycetidae</taxon>
        <taxon>Pleosporales</taxon>
        <taxon>Pleosporineae</taxon>
        <taxon>Pleosporaceae</taxon>
        <taxon>Alternaria</taxon>
        <taxon>Alternaria sect. Panax</taxon>
    </lineage>
</organism>
<evidence type="ECO:0000259" key="6">
    <source>
        <dbReference type="Pfam" id="PF00324"/>
    </source>
</evidence>
<feature type="transmembrane region" description="Helical" evidence="5">
    <location>
        <begin position="34"/>
        <end position="53"/>
    </location>
</feature>
<feature type="transmembrane region" description="Helical" evidence="5">
    <location>
        <begin position="143"/>
        <end position="162"/>
    </location>
</feature>
<evidence type="ECO:0000256" key="5">
    <source>
        <dbReference type="SAM" id="Phobius"/>
    </source>
</evidence>
<keyword evidence="2 5" id="KW-0812">Transmembrane</keyword>
<sequence>MAICVAECISEMVQLFPAPNAIAEYTRHLIDEDFGWAIGIAYWLTYLSIFAAQNIMAASLSEYWGEKDGIWRPIVFYFAANFGTLGINMVGARLFGWVEAIGGILKIALVILITVVLAIVLADVNNEFQVGFRRNTPYAASDTAAICYVIPIVTFGFIGIEAAEVISFEAAPGSLQRPSKNIAYIASFLYLACMSTQVFSVPWTSRKLPDIYSGIGELNKRNEGGNESVTHILVVIAVRKWNKSSLDGLFDGAMIFSVIFASNTALYIASRTLYGMVIRMHNDSYLVGKLRHLSKVNRKTGCQSLLS</sequence>
<comment type="caution">
    <text evidence="7">The sequence shown here is derived from an EMBL/GenBank/DDBJ whole genome shotgun (WGS) entry which is preliminary data.</text>
</comment>
<proteinExistence type="predicted"/>
<evidence type="ECO:0000313" key="8">
    <source>
        <dbReference type="Proteomes" id="UP001199106"/>
    </source>
</evidence>
<evidence type="ECO:0000256" key="1">
    <source>
        <dbReference type="ARBA" id="ARBA00004141"/>
    </source>
</evidence>
<evidence type="ECO:0000256" key="2">
    <source>
        <dbReference type="ARBA" id="ARBA00022692"/>
    </source>
</evidence>
<evidence type="ECO:0000256" key="4">
    <source>
        <dbReference type="ARBA" id="ARBA00023136"/>
    </source>
</evidence>
<evidence type="ECO:0000313" key="7">
    <source>
        <dbReference type="EMBL" id="KAG9190161.1"/>
    </source>
</evidence>
<dbReference type="EMBL" id="JAANER010000004">
    <property type="protein sequence ID" value="KAG9190161.1"/>
    <property type="molecule type" value="Genomic_DNA"/>
</dbReference>
<feature type="transmembrane region" description="Helical" evidence="5">
    <location>
        <begin position="249"/>
        <end position="270"/>
    </location>
</feature>
<dbReference type="AlphaFoldDB" id="A0AAD4FIC6"/>
<dbReference type="InterPro" id="IPR050524">
    <property type="entry name" value="APC_YAT"/>
</dbReference>
<keyword evidence="8" id="KW-1185">Reference proteome</keyword>
<dbReference type="Gene3D" id="1.20.1740.10">
    <property type="entry name" value="Amino acid/polyamine transporter I"/>
    <property type="match status" value="1"/>
</dbReference>
<protein>
    <recommendedName>
        <fullName evidence="6">Amino acid permease/ SLC12A domain-containing protein</fullName>
    </recommendedName>
</protein>
<dbReference type="GO" id="GO:0015171">
    <property type="term" value="F:amino acid transmembrane transporter activity"/>
    <property type="evidence" value="ECO:0007669"/>
    <property type="project" value="TreeGrafter"/>
</dbReference>
<dbReference type="PANTHER" id="PTHR43341">
    <property type="entry name" value="AMINO ACID PERMEASE"/>
    <property type="match status" value="1"/>
</dbReference>
<dbReference type="PANTHER" id="PTHR43341:SF9">
    <property type="entry name" value="DICARBOXYLIC AMINO ACID PERMEASE"/>
    <property type="match status" value="1"/>
</dbReference>
<dbReference type="GO" id="GO:0016020">
    <property type="term" value="C:membrane"/>
    <property type="evidence" value="ECO:0007669"/>
    <property type="project" value="UniProtKB-SubCell"/>
</dbReference>
<keyword evidence="3 5" id="KW-1133">Transmembrane helix</keyword>
<evidence type="ECO:0000256" key="3">
    <source>
        <dbReference type="ARBA" id="ARBA00022989"/>
    </source>
</evidence>
<feature type="domain" description="Amino acid permease/ SLC12A" evidence="6">
    <location>
        <begin position="1"/>
        <end position="276"/>
    </location>
</feature>